<dbReference type="EMBL" id="NQXA01000001">
    <property type="protein sequence ID" value="PHQ30888.1"/>
    <property type="molecule type" value="Genomic_DNA"/>
</dbReference>
<protein>
    <recommendedName>
        <fullName evidence="3">DUF3987 domain-containing protein</fullName>
    </recommendedName>
</protein>
<dbReference type="InterPro" id="IPR025048">
    <property type="entry name" value="DUF3987"/>
</dbReference>
<evidence type="ECO:0000313" key="1">
    <source>
        <dbReference type="EMBL" id="PHQ30888.1"/>
    </source>
</evidence>
<dbReference type="Proteomes" id="UP000229433">
    <property type="component" value="Unassembled WGS sequence"/>
</dbReference>
<organism evidence="1 2">
    <name type="scientific">Leeuwenhoekiella nanhaiensis</name>
    <dbReference type="NCBI Taxonomy" id="1655491"/>
    <lineage>
        <taxon>Bacteria</taxon>
        <taxon>Pseudomonadati</taxon>
        <taxon>Bacteroidota</taxon>
        <taxon>Flavobacteriia</taxon>
        <taxon>Flavobacteriales</taxon>
        <taxon>Flavobacteriaceae</taxon>
        <taxon>Leeuwenhoekiella</taxon>
    </lineage>
</organism>
<dbReference type="AlphaFoldDB" id="A0A2G1VVS6"/>
<comment type="caution">
    <text evidence="1">The sequence shown here is derived from an EMBL/GenBank/DDBJ whole genome shotgun (WGS) entry which is preliminary data.</text>
</comment>
<gene>
    <name evidence="1" type="ORF">CJ305_01280</name>
</gene>
<name>A0A2G1VVS6_9FLAO</name>
<reference evidence="1 2" key="1">
    <citation type="submission" date="2017-08" db="EMBL/GenBank/DDBJ databases">
        <title>The whole genome shortgun sequences of strain Leeuwenhoekiella nanhaiensis G18 from the South China Sea.</title>
        <authorList>
            <person name="Liu Q."/>
        </authorList>
    </citation>
    <scope>NUCLEOTIDE SEQUENCE [LARGE SCALE GENOMIC DNA]</scope>
    <source>
        <strain evidence="1 2">G18</strain>
    </source>
</reference>
<proteinExistence type="predicted"/>
<dbReference type="OrthoDB" id="1522635at2"/>
<dbReference type="Pfam" id="PF13148">
    <property type="entry name" value="DUF3987"/>
    <property type="match status" value="2"/>
</dbReference>
<evidence type="ECO:0008006" key="3">
    <source>
        <dbReference type="Google" id="ProtNLM"/>
    </source>
</evidence>
<evidence type="ECO:0000313" key="2">
    <source>
        <dbReference type="Proteomes" id="UP000229433"/>
    </source>
</evidence>
<dbReference type="RefSeq" id="WP_099644427.1">
    <property type="nucleotide sequence ID" value="NZ_KZ319287.1"/>
</dbReference>
<sequence length="449" mass="51614">MDVVQNKQKVTFEGSSSVTATANSTEYIPNDVYMNLPEPLKEITEQFQGRERDIILLSSLGVISGCMPNVFGIYANQRYYPNLYIFVIAPPASGKGSMNWAKKLVEPIHEEIVGESKRKISEFRNIANNENIPEPKLEIKLVPGNTSSSKFYTHLERAEDALIIFESEADTLSNMLKQDWGNFSDLLRKGFHHETLSISRSTEDRFFEIKDPKLSIIVSGTPNQVKPLVDSKENGLFSRFIYYYFDEISSWKDVSPNAYRVSYDDLMAEKAIVVKELSDKLKSLKKVEIKLTREQWNFFQMKMSKINDLIVKTEKVDFLSIVRRLGVIAFRLICILTVLEKNLEIEDEESVLVASDIHVEITFELVNVLLEHSLKVFDKFDNKGVALNMQERELISLLPNEFKRGEGLEISNSIGIPERTYDEILKKWNVMKIIQKVSHGNYKKIIFNN</sequence>
<accession>A0A2G1VVS6</accession>
<keyword evidence="2" id="KW-1185">Reference proteome</keyword>